<dbReference type="Proteomes" id="UP000886748">
    <property type="component" value="Unassembled WGS sequence"/>
</dbReference>
<organism evidence="1 2">
    <name type="scientific">Candidatus Limenecus avicola</name>
    <dbReference type="NCBI Taxonomy" id="2840847"/>
    <lineage>
        <taxon>Bacteria</taxon>
        <taxon>Bacillati</taxon>
        <taxon>Bacillota</taxon>
        <taxon>Clostridia</taxon>
        <taxon>Eubacteriales</taxon>
        <taxon>Clostridiaceae</taxon>
        <taxon>Clostridiaceae incertae sedis</taxon>
        <taxon>Candidatus Limenecus</taxon>
    </lineage>
</organism>
<reference evidence="1" key="1">
    <citation type="submission" date="2020-10" db="EMBL/GenBank/DDBJ databases">
        <authorList>
            <person name="Gilroy R."/>
        </authorList>
    </citation>
    <scope>NUCLEOTIDE SEQUENCE</scope>
    <source>
        <strain evidence="1">CHK154-7741</strain>
    </source>
</reference>
<proteinExistence type="predicted"/>
<dbReference type="Gene3D" id="2.130.10.10">
    <property type="entry name" value="YVTN repeat-like/Quinoprotein amine dehydrogenase"/>
    <property type="match status" value="1"/>
</dbReference>
<dbReference type="AlphaFoldDB" id="A0A9D1MYT0"/>
<name>A0A9D1MYT0_9CLOT</name>
<accession>A0A9D1MYT0</accession>
<dbReference type="InterPro" id="IPR051200">
    <property type="entry name" value="Host-pathogen_enzymatic-act"/>
</dbReference>
<dbReference type="PANTHER" id="PTHR47197">
    <property type="entry name" value="PROTEIN NIRF"/>
    <property type="match status" value="1"/>
</dbReference>
<dbReference type="InterPro" id="IPR015943">
    <property type="entry name" value="WD40/YVTN_repeat-like_dom_sf"/>
</dbReference>
<evidence type="ECO:0000313" key="2">
    <source>
        <dbReference type="Proteomes" id="UP000886748"/>
    </source>
</evidence>
<dbReference type="PANTHER" id="PTHR47197:SF3">
    <property type="entry name" value="DIHYDRO-HEME D1 DEHYDROGENASE"/>
    <property type="match status" value="1"/>
</dbReference>
<sequence>MMKINIKTITAFLLVYFLTAMSSYATKLPAYILQTIKTDLPKADIRFDGLVTLPDGTVYLPVLPSNPKRNPSGKVVSTYPANKKLSQLPDVVLFDSNFALLKVIKTKDGKLTVTDTKNIPFIVKTGLFPQDMLVPPGLIIPEDMQIMMGDLKIALQNSSVNEIFKGSAEIKQAKEDTKIIPVPYMAGKTLLVTTLDSKLINVIPTDSTVPKFTLKLDNLPKFVQPVCDDKYILVAAAGKTYIDVADVAQEVLAKKIDLSFQPTEIILNKDKDKAFVAVGDDQSVFLIDLKTMALQEKIKIKGYPKNIALSDDNKYLVYMDKNTGDIYTLALDGTYLNKYVYNASNVSKIAMKGNCIYLLSRTENELQVIDTEIKDIIYKQPLAQKPVDMQLIDNKLYILCASNELDVFRLDDYVLENQVRFPAQGFSKKLVHVPNTNILLITNVSDKRYFVYDYEKNIILQTVKTSVFINDLQLLNKRLK</sequence>
<reference evidence="1" key="2">
    <citation type="journal article" date="2021" name="PeerJ">
        <title>Extensive microbial diversity within the chicken gut microbiome revealed by metagenomics and culture.</title>
        <authorList>
            <person name="Gilroy R."/>
            <person name="Ravi A."/>
            <person name="Getino M."/>
            <person name="Pursley I."/>
            <person name="Horton D.L."/>
            <person name="Alikhan N.F."/>
            <person name="Baker D."/>
            <person name="Gharbi K."/>
            <person name="Hall N."/>
            <person name="Watson M."/>
            <person name="Adriaenssens E.M."/>
            <person name="Foster-Nyarko E."/>
            <person name="Jarju S."/>
            <person name="Secka A."/>
            <person name="Antonio M."/>
            <person name="Oren A."/>
            <person name="Chaudhuri R.R."/>
            <person name="La Ragione R."/>
            <person name="Hildebrand F."/>
            <person name="Pallen M.J."/>
        </authorList>
    </citation>
    <scope>NUCLEOTIDE SEQUENCE</scope>
    <source>
        <strain evidence="1">CHK154-7741</strain>
    </source>
</reference>
<dbReference type="SUPFAM" id="SSF50969">
    <property type="entry name" value="YVTN repeat-like/Quinoprotein amine dehydrogenase"/>
    <property type="match status" value="1"/>
</dbReference>
<comment type="caution">
    <text evidence="1">The sequence shown here is derived from an EMBL/GenBank/DDBJ whole genome shotgun (WGS) entry which is preliminary data.</text>
</comment>
<evidence type="ECO:0000313" key="1">
    <source>
        <dbReference type="EMBL" id="HIU91561.1"/>
    </source>
</evidence>
<protein>
    <submittedName>
        <fullName evidence="1">YncE family protein</fullName>
    </submittedName>
</protein>
<dbReference type="EMBL" id="DVOD01000004">
    <property type="protein sequence ID" value="HIU91561.1"/>
    <property type="molecule type" value="Genomic_DNA"/>
</dbReference>
<gene>
    <name evidence="1" type="ORF">IAD26_00355</name>
</gene>
<dbReference type="InterPro" id="IPR011044">
    <property type="entry name" value="Quino_amine_DH_bsu"/>
</dbReference>